<dbReference type="SUPFAM" id="SSF63829">
    <property type="entry name" value="Calcium-dependent phosphotriesterase"/>
    <property type="match status" value="1"/>
</dbReference>
<dbReference type="OrthoDB" id="2476831at2"/>
<protein>
    <submittedName>
        <fullName evidence="1">Uncharacterized protein</fullName>
    </submittedName>
</protein>
<evidence type="ECO:0000313" key="2">
    <source>
        <dbReference type="Proteomes" id="UP000319432"/>
    </source>
</evidence>
<dbReference type="EMBL" id="CP033464">
    <property type="protein sequence ID" value="QDX94034.1"/>
    <property type="molecule type" value="Genomic_DNA"/>
</dbReference>
<organism evidence="1 2">
    <name type="scientific">Brevibacillus laterosporus</name>
    <name type="common">Bacillus laterosporus</name>
    <dbReference type="NCBI Taxonomy" id="1465"/>
    <lineage>
        <taxon>Bacteria</taxon>
        <taxon>Bacillati</taxon>
        <taxon>Bacillota</taxon>
        <taxon>Bacilli</taxon>
        <taxon>Bacillales</taxon>
        <taxon>Paenibacillaceae</taxon>
        <taxon>Brevibacillus</taxon>
    </lineage>
</organism>
<dbReference type="Proteomes" id="UP000319432">
    <property type="component" value="Chromosome"/>
</dbReference>
<accession>A0A518VAL5</accession>
<name>A0A518VAL5_BRELA</name>
<proteinExistence type="predicted"/>
<keyword evidence="2" id="KW-1185">Reference proteome</keyword>
<gene>
    <name evidence="1" type="ORF">EEL30_18095</name>
</gene>
<sequence>MAVTPLNFHGLVFLDNAGSVRDQRNHTFIAQSLTKVATTPFPTKPLIYAGANGFGRFVSRFNRNHDGTIGEYISGNAWAEGTSNVKDVQPNPKDSPTASRVTGGFAFYTASDRNTEYLVGWSRSKQVLYRWDITGEYPPMATKEVEFKVAPTKGGDYNRGCWDGDETLYFYSSVDDFIYSWNVTTPTTSMVKIVKLDITEDVRNKLKDSYVGTGMLIKNGVVYMPSSASPTKPVDEALFAYDFDSGKYLGSLLTSELRSHGLNVFDQDYGCLQLNPRSDIAFLMSTITNSSMIIQYKTVFLTLIGDVDINDNIHNQNVNLTIKFIKQEDVDGLGDQAKFRILVNGVKVYPADSDFTDIQPTPYTATVNGVSNLYFNKVGRNEVIIEADNNQGVTVSKNVYVNVVNTDPVITQSEANPSTTHSDLVWVEATAETEAGDYMSYRFTINEKVYADWSDAIYTTPLHIRFMLRPSDLKIGNNSIKIEVKDNFKDNTNVSESTLTVVKTNTKPNVEVSVKGQTVFVSATDNDNDKVRFNVSINGNSFLPSSGMSPYYEVPFETSVDIPKQMIKHGQENTVSVSVQDIAGDIVTQEVSSSIEMSGLMFRDKNGSYYTTDTGELLKYLDVGSLKSGETSPAYQVWIENTTGYVMHGVVVKAIQGDLDSITEKIELSKEISPFTSVEYVSFTEPLQPNEAQSFFFRIVCNEDAAGGGIFKLKVYGKPSLT</sequence>
<dbReference type="AlphaFoldDB" id="A0A518VAL5"/>
<reference evidence="1 2" key="1">
    <citation type="submission" date="2018-11" db="EMBL/GenBank/DDBJ databases">
        <title>Phylogenetic determinants of toxin gene distribution in genomes of Brevibacillus laterosporus.</title>
        <authorList>
            <person name="Glare T.R."/>
            <person name="Durrant A."/>
            <person name="Berry C."/>
            <person name="Palma L."/>
            <person name="Ormskirk M."/>
            <person name="Cox M.O."/>
        </authorList>
    </citation>
    <scope>NUCLEOTIDE SEQUENCE [LARGE SCALE GENOMIC DNA]</scope>
    <source>
        <strain evidence="1 2">1821L</strain>
    </source>
</reference>
<evidence type="ECO:0000313" key="1">
    <source>
        <dbReference type="EMBL" id="QDX94034.1"/>
    </source>
</evidence>